<protein>
    <submittedName>
        <fullName evidence="3">Ragulator complex protein LAMTOR2</fullName>
    </submittedName>
</protein>
<accession>T2M3E2</accession>
<gene>
    <name evidence="3" type="primary">LAMTOR2</name>
</gene>
<name>T2M3E2_HYDVU</name>
<organism evidence="3">
    <name type="scientific">Hydra vulgaris</name>
    <name type="common">Hydra</name>
    <name type="synonym">Hydra attenuata</name>
    <dbReference type="NCBI Taxonomy" id="6087"/>
    <lineage>
        <taxon>Eukaryota</taxon>
        <taxon>Metazoa</taxon>
        <taxon>Cnidaria</taxon>
        <taxon>Hydrozoa</taxon>
        <taxon>Hydroidolina</taxon>
        <taxon>Anthoathecata</taxon>
        <taxon>Aplanulata</taxon>
        <taxon>Hydridae</taxon>
        <taxon>Hydra</taxon>
    </lineage>
</organism>
<dbReference type="InterPro" id="IPR004942">
    <property type="entry name" value="Roadblock/LAMTOR2_dom"/>
</dbReference>
<dbReference type="SUPFAM" id="SSF103196">
    <property type="entry name" value="Roadblock/LC7 domain"/>
    <property type="match status" value="1"/>
</dbReference>
<dbReference type="Pfam" id="PF03259">
    <property type="entry name" value="Robl_LC7"/>
    <property type="match status" value="1"/>
</dbReference>
<dbReference type="PANTHER" id="PTHR13323">
    <property type="entry name" value="LATE ENDOSOMAL/LYSOSOMAL MP1 INTERACTING PROTEIN"/>
    <property type="match status" value="1"/>
</dbReference>
<dbReference type="GO" id="GO:0032008">
    <property type="term" value="P:positive regulation of TOR signaling"/>
    <property type="evidence" value="ECO:0007669"/>
    <property type="project" value="InterPro"/>
</dbReference>
<comment type="similarity">
    <text evidence="1">Belongs to the GAMAD family.</text>
</comment>
<dbReference type="GO" id="GO:0005085">
    <property type="term" value="F:guanyl-nucleotide exchange factor activity"/>
    <property type="evidence" value="ECO:0007669"/>
    <property type="project" value="InterPro"/>
</dbReference>
<proteinExistence type="evidence at transcript level"/>
<dbReference type="SMART" id="SM00960">
    <property type="entry name" value="Robl_LC7"/>
    <property type="match status" value="1"/>
</dbReference>
<evidence type="ECO:0000256" key="1">
    <source>
        <dbReference type="ARBA" id="ARBA00007191"/>
    </source>
</evidence>
<dbReference type="GO" id="GO:0060090">
    <property type="term" value="F:molecular adaptor activity"/>
    <property type="evidence" value="ECO:0007669"/>
    <property type="project" value="InterPro"/>
</dbReference>
<dbReference type="OrthoDB" id="271745at2759"/>
<dbReference type="GO" id="GO:0005737">
    <property type="term" value="C:cytoplasm"/>
    <property type="evidence" value="ECO:0007669"/>
    <property type="project" value="UniProtKB-ARBA"/>
</dbReference>
<dbReference type="InterPro" id="IPR037587">
    <property type="entry name" value="LAMTOR2-like"/>
</dbReference>
<evidence type="ECO:0000259" key="2">
    <source>
        <dbReference type="SMART" id="SM00960"/>
    </source>
</evidence>
<dbReference type="FunFam" id="3.30.450.30:FF:000004">
    <property type="entry name" value="ragulator complex protein LAMTOR2"/>
    <property type="match status" value="1"/>
</dbReference>
<feature type="domain" description="Roadblock/LAMTOR2" evidence="2">
    <location>
        <begin position="7"/>
        <end position="96"/>
    </location>
</feature>
<sequence>MLKPKVFAEMLSQANTGGVMSSMLLNNEGSLLAYSGSDVHKDKMITAAVSSNIWSAYEKGGKMAFHNEGLQYMFMDCQEGKVAVTKVSAALICIYAEETVGFGLLKLKLDTLAEHTKRTFISINESMIN</sequence>
<dbReference type="Gene3D" id="3.30.450.30">
    <property type="entry name" value="Dynein light chain 2a, cytoplasmic"/>
    <property type="match status" value="1"/>
</dbReference>
<reference evidence="3" key="1">
    <citation type="journal article" date="2013" name="Genome Biol. Evol.">
        <title>Punctuated emergences of genetic and phenotypic innovations in eumetazoan, bilaterian, euteleostome, and hominidae ancestors.</title>
        <authorList>
            <person name="Wenger Y."/>
            <person name="Galliot B."/>
        </authorList>
    </citation>
    <scope>NUCLEOTIDE SEQUENCE</scope>
    <source>
        <tissue evidence="3">Whole animals</tissue>
    </source>
</reference>
<evidence type="ECO:0000313" key="3">
    <source>
        <dbReference type="EMBL" id="CDG66450.1"/>
    </source>
</evidence>
<dbReference type="EMBL" id="HAAD01000218">
    <property type="protein sequence ID" value="CDG66450.1"/>
    <property type="molecule type" value="mRNA"/>
</dbReference>
<dbReference type="AlphaFoldDB" id="T2M3E2"/>